<dbReference type="Gene3D" id="3.40.710.10">
    <property type="entry name" value="DD-peptidase/beta-lactamase superfamily"/>
    <property type="match status" value="1"/>
</dbReference>
<reference evidence="3" key="1">
    <citation type="journal article" date="2015" name="Proc. Natl. Acad. Sci. U.S.A.">
        <title>Networks of energetic and metabolic interactions define dynamics in microbial communities.</title>
        <authorList>
            <person name="Embree M."/>
            <person name="Liu J.K."/>
            <person name="Al-Bassam M.M."/>
            <person name="Zengler K."/>
        </authorList>
    </citation>
    <scope>NUCLEOTIDE SEQUENCE</scope>
</reference>
<feature type="transmembrane region" description="Helical" evidence="1">
    <location>
        <begin position="577"/>
        <end position="598"/>
    </location>
</feature>
<dbReference type="PANTHER" id="PTHR46825:SF9">
    <property type="entry name" value="BETA-LACTAMASE-RELATED DOMAIN-CONTAINING PROTEIN"/>
    <property type="match status" value="1"/>
</dbReference>
<evidence type="ECO:0000256" key="1">
    <source>
        <dbReference type="SAM" id="Phobius"/>
    </source>
</evidence>
<dbReference type="SUPFAM" id="SSF56601">
    <property type="entry name" value="beta-lactamase/transpeptidase-like"/>
    <property type="match status" value="1"/>
</dbReference>
<keyword evidence="1" id="KW-0472">Membrane</keyword>
<evidence type="ECO:0000259" key="2">
    <source>
        <dbReference type="Pfam" id="PF00144"/>
    </source>
</evidence>
<feature type="transmembrane region" description="Helical" evidence="1">
    <location>
        <begin position="542"/>
        <end position="565"/>
    </location>
</feature>
<accession>A0A0W8F007</accession>
<feature type="domain" description="Beta-lactamase-related" evidence="2">
    <location>
        <begin position="41"/>
        <end position="347"/>
    </location>
</feature>
<dbReference type="EMBL" id="LNQE01001689">
    <property type="protein sequence ID" value="KUG14200.1"/>
    <property type="molecule type" value="Genomic_DNA"/>
</dbReference>
<dbReference type="PANTHER" id="PTHR46825">
    <property type="entry name" value="D-ALANYL-D-ALANINE-CARBOXYPEPTIDASE/ENDOPEPTIDASE AMPH"/>
    <property type="match status" value="1"/>
</dbReference>
<dbReference type="InterPro" id="IPR050491">
    <property type="entry name" value="AmpC-like"/>
</dbReference>
<dbReference type="InterPro" id="IPR012338">
    <property type="entry name" value="Beta-lactam/transpept-like"/>
</dbReference>
<proteinExistence type="predicted"/>
<gene>
    <name evidence="3" type="ORF">ASZ90_016165</name>
</gene>
<keyword evidence="1" id="KW-0812">Transmembrane</keyword>
<dbReference type="AlphaFoldDB" id="A0A0W8F007"/>
<keyword evidence="1" id="KW-1133">Transmembrane helix</keyword>
<dbReference type="Pfam" id="PF00144">
    <property type="entry name" value="Beta-lactamase"/>
    <property type="match status" value="1"/>
</dbReference>
<evidence type="ECO:0000313" key="3">
    <source>
        <dbReference type="EMBL" id="KUG14200.1"/>
    </source>
</evidence>
<protein>
    <recommendedName>
        <fullName evidence="2">Beta-lactamase-related domain-containing protein</fullName>
    </recommendedName>
</protein>
<dbReference type="InterPro" id="IPR001466">
    <property type="entry name" value="Beta-lactam-related"/>
</dbReference>
<name>A0A0W8F007_9ZZZZ</name>
<feature type="transmembrane region" description="Helical" evidence="1">
    <location>
        <begin position="512"/>
        <end position="530"/>
    </location>
</feature>
<comment type="caution">
    <text evidence="3">The sequence shown here is derived from an EMBL/GenBank/DDBJ whole genome shotgun (WGS) entry which is preliminary data.</text>
</comment>
<organism evidence="3">
    <name type="scientific">hydrocarbon metagenome</name>
    <dbReference type="NCBI Taxonomy" id="938273"/>
    <lineage>
        <taxon>unclassified sequences</taxon>
        <taxon>metagenomes</taxon>
        <taxon>ecological metagenomes</taxon>
    </lineage>
</organism>
<sequence>MTWLPAAFLILLLLSGVVPAAAAVTRDSDDMGAFLDESVPAMIARTGADGAVVAVVTDGSIVALKGYGYACPDHAIPLDPEQTLLPIGSLSKPVTWMAVLTLADEGLVDLHMDVNSYLPVPIVPPTFREPITLATLMTHTSGLDEQVTGILTMDPARLPAPFASMQERLPARVRPPGETAAYSNAGAALAAAVIESVTKTPFDTVVEERIFSPLGMQSATTLQPLPAGVAGNAPSPCLTGGVPVYATWSASGGMHATGKDLALFLLHNLDSDQRSSAAEMMHARRFGHDPRLPGITYGFFERYRNGERILWHGGDLPGSSSLIAFVPGSGTGIGAVFTWPGGTEARTELLDAFINYAYPSAGDTIIQPIPDYRERSGRYAGVYLSTRNPVAGYEKALLIGGGDQSAIPVISLPSGRIRIGNAEYIEVEPGLFAGLNTPGMLAFEEDTTGKVISLFIGDAPQVAWERAPWYRTPDLNYGILVLFSGAFLAVAGLGTVRSFACSREGRRHYRRAVLIAVPAFLFPFLFFGSIRYSGLLYGPPPLFPLIRLLPALTALIAVGTGVILILDRRRNREGWRFAAGVVLLAALYLWWLQGWGLLLPI</sequence>
<feature type="transmembrane region" description="Helical" evidence="1">
    <location>
        <begin position="477"/>
        <end position="500"/>
    </location>
</feature>